<evidence type="ECO:0000256" key="3">
    <source>
        <dbReference type="SAM" id="Phobius"/>
    </source>
</evidence>
<comment type="similarity">
    <text evidence="1">Belongs to the AHA1 family.</text>
</comment>
<dbReference type="AlphaFoldDB" id="A0A9W9VS97"/>
<dbReference type="InterPro" id="IPR036338">
    <property type="entry name" value="Aha1"/>
</dbReference>
<feature type="domain" description="Activator of Hsp90 ATPase AHSA1-like N-terminal" evidence="4">
    <location>
        <begin position="13"/>
        <end position="146"/>
    </location>
</feature>
<dbReference type="Pfam" id="PF08327">
    <property type="entry name" value="AHSA1"/>
    <property type="match status" value="1"/>
</dbReference>
<evidence type="ECO:0000256" key="1">
    <source>
        <dbReference type="ARBA" id="ARBA00006817"/>
    </source>
</evidence>
<dbReference type="GO" id="GO:0005829">
    <property type="term" value="C:cytosol"/>
    <property type="evidence" value="ECO:0007669"/>
    <property type="project" value="TreeGrafter"/>
</dbReference>
<protein>
    <recommendedName>
        <fullName evidence="4">Activator of Hsp90 ATPase AHSA1-like N-terminal domain-containing protein</fullName>
    </recommendedName>
</protein>
<accession>A0A9W9VS97</accession>
<comment type="caution">
    <text evidence="5">The sequence shown here is derived from an EMBL/GenBank/DDBJ whole genome shotgun (WGS) entry which is preliminary data.</text>
</comment>
<dbReference type="PANTHER" id="PTHR13009">
    <property type="entry name" value="HEAT SHOCK PROTEIN 90 HSP90 CO-CHAPERONE AHA-1"/>
    <property type="match status" value="1"/>
</dbReference>
<sequence>MVLHNPNNWHWVNKDAAPWARAWLDQNLTVLSAEEGGVSAKVEKVTSMDGDVDVSQRKGKVITLYDVKLSLEYSGKTKDEEDVTGSISIPEVAHDTEEDEYVFEIENHADASSKQPVKDLVRSKILPQLRQTLAQLTNALVSEHAKDLQHAPGVNPSAGFPKATVHPQGNKKEDAPAATTTTSTTGKVAVNTTTVTASDEMRTTAEELYNTFTDPQRIAAFTRGAPRQWDGAKVGGKFAIFDGNVSGEFVKLDVPKQIIQTWRLAQWPADHYSTLEINLDQNDVDGVTQLRVSWSGVPVGQEDVTKQNWELYYVRSIKQTFGSKPSSSSSSSSLLRYPLLTISFFLVGLGLALFSDRLRDFLPTA</sequence>
<dbReference type="SUPFAM" id="SSF55961">
    <property type="entry name" value="Bet v1-like"/>
    <property type="match status" value="1"/>
</dbReference>
<dbReference type="GO" id="GO:0001671">
    <property type="term" value="F:ATPase activator activity"/>
    <property type="evidence" value="ECO:0007669"/>
    <property type="project" value="InterPro"/>
</dbReference>
<reference evidence="5" key="1">
    <citation type="submission" date="2022-12" db="EMBL/GenBank/DDBJ databases">
        <authorList>
            <person name="Petersen C."/>
        </authorList>
    </citation>
    <scope>NUCLEOTIDE SEQUENCE</scope>
    <source>
        <strain evidence="5">IBT 29677</strain>
    </source>
</reference>
<keyword evidence="3" id="KW-0472">Membrane</keyword>
<dbReference type="OrthoDB" id="567237at2759"/>
<keyword evidence="3" id="KW-0812">Transmembrane</keyword>
<dbReference type="SMART" id="SM01000">
    <property type="entry name" value="Aha1_N"/>
    <property type="match status" value="1"/>
</dbReference>
<dbReference type="PANTHER" id="PTHR13009:SF22">
    <property type="entry name" value="LD43819P"/>
    <property type="match status" value="1"/>
</dbReference>
<proteinExistence type="inferred from homology"/>
<evidence type="ECO:0000313" key="5">
    <source>
        <dbReference type="EMBL" id="KAJ5388254.1"/>
    </source>
</evidence>
<dbReference type="RefSeq" id="XP_056486052.1">
    <property type="nucleotide sequence ID" value="XM_056635432.1"/>
</dbReference>
<dbReference type="GO" id="GO:0006457">
    <property type="term" value="P:protein folding"/>
    <property type="evidence" value="ECO:0007669"/>
    <property type="project" value="TreeGrafter"/>
</dbReference>
<reference evidence="5" key="2">
    <citation type="journal article" date="2023" name="IMA Fungus">
        <title>Comparative genomic study of the Penicillium genus elucidates a diverse pangenome and 15 lateral gene transfer events.</title>
        <authorList>
            <person name="Petersen C."/>
            <person name="Sorensen T."/>
            <person name="Nielsen M.R."/>
            <person name="Sondergaard T.E."/>
            <person name="Sorensen J.L."/>
            <person name="Fitzpatrick D.A."/>
            <person name="Frisvad J.C."/>
            <person name="Nielsen K.L."/>
        </authorList>
    </citation>
    <scope>NUCLEOTIDE SEQUENCE</scope>
    <source>
        <strain evidence="5">IBT 29677</strain>
    </source>
</reference>
<dbReference type="EMBL" id="JAPZBU010000009">
    <property type="protein sequence ID" value="KAJ5388254.1"/>
    <property type="molecule type" value="Genomic_DNA"/>
</dbReference>
<feature type="region of interest" description="Disordered" evidence="2">
    <location>
        <begin position="147"/>
        <end position="183"/>
    </location>
</feature>
<dbReference type="Gene3D" id="3.15.10.20">
    <property type="entry name" value="Activator of Hsp90 ATPase Aha1, N-terminal domain"/>
    <property type="match status" value="1"/>
</dbReference>
<keyword evidence="6" id="KW-1185">Reference proteome</keyword>
<dbReference type="InterPro" id="IPR013538">
    <property type="entry name" value="ASHA1/2-like_C"/>
</dbReference>
<dbReference type="SUPFAM" id="SSF103111">
    <property type="entry name" value="Activator of Hsp90 ATPase, Aha1"/>
    <property type="match status" value="1"/>
</dbReference>
<dbReference type="InterPro" id="IPR023393">
    <property type="entry name" value="START-like_dom_sf"/>
</dbReference>
<dbReference type="Pfam" id="PF09229">
    <property type="entry name" value="Aha1_N"/>
    <property type="match status" value="1"/>
</dbReference>
<evidence type="ECO:0000313" key="6">
    <source>
        <dbReference type="Proteomes" id="UP001147747"/>
    </source>
</evidence>
<dbReference type="CDD" id="cd08892">
    <property type="entry name" value="SRPBCC_Aha1"/>
    <property type="match status" value="1"/>
</dbReference>
<dbReference type="Proteomes" id="UP001147747">
    <property type="component" value="Unassembled WGS sequence"/>
</dbReference>
<evidence type="ECO:0000256" key="2">
    <source>
        <dbReference type="SAM" id="MobiDB-lite"/>
    </source>
</evidence>
<evidence type="ECO:0000259" key="4">
    <source>
        <dbReference type="SMART" id="SM01000"/>
    </source>
</evidence>
<keyword evidence="3" id="KW-1133">Transmembrane helix</keyword>
<dbReference type="GO" id="GO:0051087">
    <property type="term" value="F:protein-folding chaperone binding"/>
    <property type="evidence" value="ECO:0007669"/>
    <property type="project" value="InterPro"/>
</dbReference>
<feature type="transmembrane region" description="Helical" evidence="3">
    <location>
        <begin position="334"/>
        <end position="354"/>
    </location>
</feature>
<dbReference type="Gene3D" id="3.30.530.20">
    <property type="match status" value="1"/>
</dbReference>
<dbReference type="GeneID" id="81374412"/>
<gene>
    <name evidence="5" type="ORF">N7509_010795</name>
</gene>
<organism evidence="5 6">
    <name type="scientific">Penicillium cosmopolitanum</name>
    <dbReference type="NCBI Taxonomy" id="1131564"/>
    <lineage>
        <taxon>Eukaryota</taxon>
        <taxon>Fungi</taxon>
        <taxon>Dikarya</taxon>
        <taxon>Ascomycota</taxon>
        <taxon>Pezizomycotina</taxon>
        <taxon>Eurotiomycetes</taxon>
        <taxon>Eurotiomycetidae</taxon>
        <taxon>Eurotiales</taxon>
        <taxon>Aspergillaceae</taxon>
        <taxon>Penicillium</taxon>
    </lineage>
</organism>
<name>A0A9W9VS97_9EURO</name>
<dbReference type="InterPro" id="IPR015310">
    <property type="entry name" value="AHSA1-like_N"/>
</dbReference>